<feature type="domain" description="Glycolipid transfer protein" evidence="1">
    <location>
        <begin position="33"/>
        <end position="69"/>
    </location>
</feature>
<evidence type="ECO:0000313" key="3">
    <source>
        <dbReference type="Proteomes" id="UP000045706"/>
    </source>
</evidence>
<dbReference type="GO" id="GO:0120013">
    <property type="term" value="F:lipid transfer activity"/>
    <property type="evidence" value="ECO:0007669"/>
    <property type="project" value="InterPro"/>
</dbReference>
<dbReference type="InterPro" id="IPR014830">
    <property type="entry name" value="Glycolipid_transfer_prot_dom"/>
</dbReference>
<dbReference type="EMBL" id="CVQI01000203">
    <property type="protein sequence ID" value="CRJ92141.1"/>
    <property type="molecule type" value="Genomic_DNA"/>
</dbReference>
<protein>
    <recommendedName>
        <fullName evidence="1">Glycolipid transfer protein domain-containing protein</fullName>
    </recommendedName>
</protein>
<dbReference type="InterPro" id="IPR036497">
    <property type="entry name" value="GLTP_sf"/>
</dbReference>
<dbReference type="Pfam" id="PF08718">
    <property type="entry name" value="GLTP"/>
    <property type="match status" value="1"/>
</dbReference>
<name>A0A0G4KG49_VERLO</name>
<reference evidence="3" key="1">
    <citation type="submission" date="2015-05" db="EMBL/GenBank/DDBJ databases">
        <authorList>
            <person name="Fogelqvist Johan"/>
        </authorList>
    </citation>
    <scope>NUCLEOTIDE SEQUENCE [LARGE SCALE GENOMIC DNA]</scope>
</reference>
<dbReference type="AlphaFoldDB" id="A0A0G4KG49"/>
<dbReference type="SUPFAM" id="SSF110004">
    <property type="entry name" value="Glycolipid transfer protein, GLTP"/>
    <property type="match status" value="1"/>
</dbReference>
<dbReference type="Proteomes" id="UP000045706">
    <property type="component" value="Unassembled WGS sequence"/>
</dbReference>
<organism evidence="2 3">
    <name type="scientific">Verticillium longisporum</name>
    <name type="common">Verticillium dahliae var. longisporum</name>
    <dbReference type="NCBI Taxonomy" id="100787"/>
    <lineage>
        <taxon>Eukaryota</taxon>
        <taxon>Fungi</taxon>
        <taxon>Dikarya</taxon>
        <taxon>Ascomycota</taxon>
        <taxon>Pezizomycotina</taxon>
        <taxon>Sordariomycetes</taxon>
        <taxon>Hypocreomycetidae</taxon>
        <taxon>Glomerellales</taxon>
        <taxon>Plectosphaerellaceae</taxon>
        <taxon>Verticillium</taxon>
    </lineage>
</organism>
<accession>A0A0G4KG49</accession>
<sequence length="69" mass="7206">MSAITIPPGGTIVDTFKKSFVDVPVDADTNNAIATAEFLEATESLTTIFDVLGSVAFSPVKSDMLGNVK</sequence>
<dbReference type="GO" id="GO:0005737">
    <property type="term" value="C:cytoplasm"/>
    <property type="evidence" value="ECO:0007669"/>
    <property type="project" value="InterPro"/>
</dbReference>
<feature type="non-terminal residue" evidence="2">
    <location>
        <position position="69"/>
    </location>
</feature>
<dbReference type="Gene3D" id="1.10.3520.10">
    <property type="entry name" value="Glycolipid transfer protein"/>
    <property type="match status" value="1"/>
</dbReference>
<gene>
    <name evidence="2" type="ORF">BN1723_017048</name>
</gene>
<proteinExistence type="predicted"/>
<evidence type="ECO:0000259" key="1">
    <source>
        <dbReference type="Pfam" id="PF08718"/>
    </source>
</evidence>
<evidence type="ECO:0000313" key="2">
    <source>
        <dbReference type="EMBL" id="CRJ92141.1"/>
    </source>
</evidence>